<accession>A0A6L2MDC6</accession>
<reference evidence="3" key="1">
    <citation type="journal article" date="2019" name="Sci. Rep.">
        <title>Draft genome of Tanacetum cinerariifolium, the natural source of mosquito coil.</title>
        <authorList>
            <person name="Yamashiro T."/>
            <person name="Shiraishi A."/>
            <person name="Satake H."/>
            <person name="Nakayama K."/>
        </authorList>
    </citation>
    <scope>NUCLEOTIDE SEQUENCE</scope>
</reference>
<dbReference type="Pfam" id="PF07727">
    <property type="entry name" value="RVT_2"/>
    <property type="match status" value="1"/>
</dbReference>
<organism evidence="3">
    <name type="scientific">Tanacetum cinerariifolium</name>
    <name type="common">Dalmatian daisy</name>
    <name type="synonym">Chrysanthemum cinerariifolium</name>
    <dbReference type="NCBI Taxonomy" id="118510"/>
    <lineage>
        <taxon>Eukaryota</taxon>
        <taxon>Viridiplantae</taxon>
        <taxon>Streptophyta</taxon>
        <taxon>Embryophyta</taxon>
        <taxon>Tracheophyta</taxon>
        <taxon>Spermatophyta</taxon>
        <taxon>Magnoliopsida</taxon>
        <taxon>eudicotyledons</taxon>
        <taxon>Gunneridae</taxon>
        <taxon>Pentapetalae</taxon>
        <taxon>asterids</taxon>
        <taxon>campanulids</taxon>
        <taxon>Asterales</taxon>
        <taxon>Asteraceae</taxon>
        <taxon>Asteroideae</taxon>
        <taxon>Anthemideae</taxon>
        <taxon>Anthemidinae</taxon>
        <taxon>Tanacetum</taxon>
    </lineage>
</organism>
<dbReference type="EMBL" id="BKCJ010006411">
    <property type="protein sequence ID" value="GEU72006.1"/>
    <property type="molecule type" value="Genomic_DNA"/>
</dbReference>
<protein>
    <recommendedName>
        <fullName evidence="2">Reverse transcriptase Ty1/copia-type domain-containing protein</fullName>
    </recommendedName>
</protein>
<evidence type="ECO:0000313" key="3">
    <source>
        <dbReference type="EMBL" id="GEU72006.1"/>
    </source>
</evidence>
<name>A0A6L2MDC6_TANCI</name>
<dbReference type="InterPro" id="IPR013103">
    <property type="entry name" value="RVT_2"/>
</dbReference>
<dbReference type="AlphaFoldDB" id="A0A6L2MDC6"/>
<feature type="region of interest" description="Disordered" evidence="1">
    <location>
        <begin position="367"/>
        <end position="390"/>
    </location>
</feature>
<feature type="region of interest" description="Disordered" evidence="1">
    <location>
        <begin position="193"/>
        <end position="222"/>
    </location>
</feature>
<evidence type="ECO:0000256" key="1">
    <source>
        <dbReference type="SAM" id="MobiDB-lite"/>
    </source>
</evidence>
<gene>
    <name evidence="3" type="ORF">Tci_043984</name>
</gene>
<evidence type="ECO:0000259" key="2">
    <source>
        <dbReference type="Pfam" id="PF07727"/>
    </source>
</evidence>
<sequence>MESLSPQVVAAAKLPILNPNEFDLWKMRIELETMEMRRVYRLIEKNGNGNATVTRVVLDASEVEKCYSLVTIDEENIDWSRHVEEDTQNYAMMAYSSIIQVLTIRLLNTQMSANDKFRLGYEDYRYGSILSYENEVLQSVFMNKESDLEDNLVNDRYAEGMHAVPSPTIGNYMPSGPDVEIDYSKFTYGPKQTSVDELDSKPSESVSCESDSSVKTATSMPEPVESAPKVVYEPKVWTDAPIIEDYESDSDDDSVSNIQEEKEKPSFAFTDTAKHKKLLRKMLKKQAHLITILILRSRIEMFTLESVWVMLSLENHALFVTAQDLVIKKLQKKVKRIERKIKARTPGMTLFKIGNFKRKSLDKENVSKQGSAPVSVVGPSRAFNDGEPSYPDDPSMPHLEDIYASPIEGIFTNSSYDDEGVISQALEDKSWVDAMQEELLQFQIQKGHRPEEGIDYDEVFAHVARIEAIRIFLAFAFYMGFIVYQMDVKSAFLCGIINKEVYVTQPHGFVDPKFPNKVYMLVKALYDYTKLPELVKQKKDGIFISQDKYVAAILKKFDFLCVKTASTPIETQKPLVKDEKAADVDISGYSQDFTPSSCEEDL</sequence>
<feature type="domain" description="Reverse transcriptase Ty1/copia-type" evidence="2">
    <location>
        <begin position="444"/>
        <end position="533"/>
    </location>
</feature>
<comment type="caution">
    <text evidence="3">The sequence shown here is derived from an EMBL/GenBank/DDBJ whole genome shotgun (WGS) entry which is preliminary data.</text>
</comment>
<proteinExistence type="predicted"/>
<feature type="compositionally biased region" description="Low complexity" evidence="1">
    <location>
        <begin position="203"/>
        <end position="215"/>
    </location>
</feature>